<dbReference type="OrthoDB" id="10052789at2759"/>
<reference evidence="3" key="1">
    <citation type="submission" date="2021-02" db="EMBL/GenBank/DDBJ databases">
        <authorList>
            <person name="Nowell W R."/>
        </authorList>
    </citation>
    <scope>NUCLEOTIDE SEQUENCE</scope>
    <source>
        <strain evidence="3">Ploen Becks lab</strain>
    </source>
</reference>
<feature type="domain" description="SWIM-type" evidence="2">
    <location>
        <begin position="55"/>
        <end position="86"/>
    </location>
</feature>
<gene>
    <name evidence="3" type="ORF">OXX778_LOCUS17731</name>
</gene>
<evidence type="ECO:0000256" key="1">
    <source>
        <dbReference type="PROSITE-ProRule" id="PRU00325"/>
    </source>
</evidence>
<protein>
    <recommendedName>
        <fullName evidence="2">SWIM-type domain-containing protein</fullName>
    </recommendedName>
</protein>
<dbReference type="PROSITE" id="PS50966">
    <property type="entry name" value="ZF_SWIM"/>
    <property type="match status" value="1"/>
</dbReference>
<keyword evidence="1" id="KW-0862">Zinc</keyword>
<dbReference type="AlphaFoldDB" id="A0A814IS86"/>
<keyword evidence="4" id="KW-1185">Reference proteome</keyword>
<organism evidence="3 4">
    <name type="scientific">Brachionus calyciflorus</name>
    <dbReference type="NCBI Taxonomy" id="104777"/>
    <lineage>
        <taxon>Eukaryota</taxon>
        <taxon>Metazoa</taxon>
        <taxon>Spiralia</taxon>
        <taxon>Gnathifera</taxon>
        <taxon>Rotifera</taxon>
        <taxon>Eurotatoria</taxon>
        <taxon>Monogononta</taxon>
        <taxon>Pseudotrocha</taxon>
        <taxon>Ploima</taxon>
        <taxon>Brachionidae</taxon>
        <taxon>Brachionus</taxon>
    </lineage>
</organism>
<accession>A0A814IS86</accession>
<evidence type="ECO:0000313" key="4">
    <source>
        <dbReference type="Proteomes" id="UP000663879"/>
    </source>
</evidence>
<comment type="caution">
    <text evidence="3">The sequence shown here is derived from an EMBL/GenBank/DDBJ whole genome shotgun (WGS) entry which is preliminary data.</text>
</comment>
<evidence type="ECO:0000259" key="2">
    <source>
        <dbReference type="PROSITE" id="PS50966"/>
    </source>
</evidence>
<dbReference type="Proteomes" id="UP000663879">
    <property type="component" value="Unassembled WGS sequence"/>
</dbReference>
<evidence type="ECO:0000313" key="3">
    <source>
        <dbReference type="EMBL" id="CAF1028278.1"/>
    </source>
</evidence>
<dbReference type="GO" id="GO:0008270">
    <property type="term" value="F:zinc ion binding"/>
    <property type="evidence" value="ECO:0007669"/>
    <property type="project" value="UniProtKB-KW"/>
</dbReference>
<name>A0A814IS86_9BILA</name>
<sequence length="229" mass="26798">MATILVDCTKSQTYFDLSLRHNNSMVINSMVYGEANFIKITENTFYYSADGMRKFYLQLDSKFCSCSQFYLEAICRHYIALARVNNIKLSNEERKFMMIRGNWEVRKSISDCFTWRCSKCGSSSTKRYNSCFSYFDKEIIAILTVIFYWCFQMVQSDIIEIVDISRPTINKIFQKLRLITIEELNKEKVILGGPGEVVEIDESLFVQVKHGVGKDLAREQIWVFGIFQR</sequence>
<dbReference type="InterPro" id="IPR007527">
    <property type="entry name" value="Znf_SWIM"/>
</dbReference>
<dbReference type="EMBL" id="CAJNOC010004626">
    <property type="protein sequence ID" value="CAF1028278.1"/>
    <property type="molecule type" value="Genomic_DNA"/>
</dbReference>
<keyword evidence="1" id="KW-0479">Metal-binding</keyword>
<keyword evidence="1" id="KW-0863">Zinc-finger</keyword>
<proteinExistence type="predicted"/>